<dbReference type="RefSeq" id="WP_115084655.1">
    <property type="nucleotide sequence ID" value="NZ_CBCSFG010000002.1"/>
</dbReference>
<accession>A0A380SS37</accession>
<feature type="chain" id="PRO_5016565626" description="Sel1 repeat family protein" evidence="1">
    <location>
        <begin position="27"/>
        <end position="335"/>
    </location>
</feature>
<evidence type="ECO:0008006" key="4">
    <source>
        <dbReference type="Google" id="ProtNLM"/>
    </source>
</evidence>
<protein>
    <recommendedName>
        <fullName evidence="4">Sel1 repeat family protein</fullName>
    </recommendedName>
</protein>
<dbReference type="EMBL" id="UIDD01000001">
    <property type="protein sequence ID" value="SUQ60807.1"/>
    <property type="molecule type" value="Genomic_DNA"/>
</dbReference>
<name>A0A380SS37_9PSED</name>
<proteinExistence type="predicted"/>
<dbReference type="SUPFAM" id="SSF81901">
    <property type="entry name" value="HCP-like"/>
    <property type="match status" value="1"/>
</dbReference>
<reference evidence="3" key="1">
    <citation type="submission" date="2018-07" db="EMBL/GenBank/DDBJ databases">
        <authorList>
            <person name="Blom J."/>
        </authorList>
    </citation>
    <scope>NUCLEOTIDE SEQUENCE [LARGE SCALE GENOMIC DNA]</scope>
    <source>
        <strain evidence="3">CCOS 864</strain>
    </source>
</reference>
<keyword evidence="3" id="KW-1185">Reference proteome</keyword>
<gene>
    <name evidence="2" type="ORF">CCOS864_00211</name>
</gene>
<evidence type="ECO:0000313" key="2">
    <source>
        <dbReference type="EMBL" id="SUQ60807.1"/>
    </source>
</evidence>
<dbReference type="Proteomes" id="UP000255177">
    <property type="component" value="Unassembled WGS sequence"/>
</dbReference>
<keyword evidence="1" id="KW-0732">Signal</keyword>
<evidence type="ECO:0000313" key="3">
    <source>
        <dbReference type="Proteomes" id="UP000255177"/>
    </source>
</evidence>
<dbReference type="InterPro" id="IPR011990">
    <property type="entry name" value="TPR-like_helical_dom_sf"/>
</dbReference>
<sequence>MKGCATNLRQWLCSFLLLAGATTCVAAPVDMPDCSDNDFGAFFTAFAQSEALQQSLVADPLIEQRIYPGRKQPRVSIRKLTPEQRPSLALLQPAKRAELGLVVEQEGIRQVVLHDTKGELLKVYTFSRGQCWVLQRIDDWSLEGFFTGRKEKVAGELDVERARLYEDLGRAGLYDNPGQLMNAALNSLLSAAAKGNNEAAVQAVILIFSGEAERLPDATIVQLLESAMSTERDAGAMLAHFVCYGEEYAENLTCQNPGKALQALQQSAKLESPRGLVDLGYAYEKGKLGQQDNARAMACYQQAALEASGYRDSAVDGIKRLSDQGVVEDVVQKCL</sequence>
<feature type="signal peptide" evidence="1">
    <location>
        <begin position="1"/>
        <end position="26"/>
    </location>
</feature>
<organism evidence="2 3">
    <name type="scientific">Pseudomonas wadenswilerensis</name>
    <dbReference type="NCBI Taxonomy" id="1785161"/>
    <lineage>
        <taxon>Bacteria</taxon>
        <taxon>Pseudomonadati</taxon>
        <taxon>Pseudomonadota</taxon>
        <taxon>Gammaproteobacteria</taxon>
        <taxon>Pseudomonadales</taxon>
        <taxon>Pseudomonadaceae</taxon>
        <taxon>Pseudomonas</taxon>
    </lineage>
</organism>
<dbReference type="Gene3D" id="1.25.40.10">
    <property type="entry name" value="Tetratricopeptide repeat domain"/>
    <property type="match status" value="1"/>
</dbReference>
<evidence type="ECO:0000256" key="1">
    <source>
        <dbReference type="SAM" id="SignalP"/>
    </source>
</evidence>
<dbReference type="AlphaFoldDB" id="A0A380SS37"/>